<organism evidence="2 3">
    <name type="scientific">Podospora aff. communis PSN243</name>
    <dbReference type="NCBI Taxonomy" id="3040156"/>
    <lineage>
        <taxon>Eukaryota</taxon>
        <taxon>Fungi</taxon>
        <taxon>Dikarya</taxon>
        <taxon>Ascomycota</taxon>
        <taxon>Pezizomycotina</taxon>
        <taxon>Sordariomycetes</taxon>
        <taxon>Sordariomycetidae</taxon>
        <taxon>Sordariales</taxon>
        <taxon>Podosporaceae</taxon>
        <taxon>Podospora</taxon>
    </lineage>
</organism>
<sequence length="493" mass="56094">MSAPQMDVKLHVVLPLRDHGYNRLDDYNDIDDIDHSFREIERKLIVKIDPSEDGNSLTIQAFNKAKAKGAVIQIRHLLKKEKNETSTLWRTQVLVAFAGTDVESSQAIFSLQEDSELTLHPVAPNHPLWPGSGDTPLRDTSFKNAFRDAADSACFNLRRVPNKMRMRVHFGTLILHEQNKGQSDYTKAELEKLLSIAGARGTAKLHRRVMIDSVHDHVRDNLAQSETKILPLRAGTAADIAPTYSVILRTKEFHVQSVIETIKKGGKVQANGKAPSEFCFSPFRASHRGKHERTMDILASCPQRSNDWSLEVESFINENELAKAIPFTQHTLQGAAKFFKEGLKYGYPAFRLTHKFMMDYEVTHLIGCVAWTYHLDTKYTVELTCYYKWDQDMTKEPIQGWTVSLYSSDWDDAMQEKTLVDGPRNWKDFADTFLKAEGGGGNASKTTPVGRYAEFFSKIEGVQKLLEEAKEVEKVRLERKKNQSTTEWLGLNW</sequence>
<accession>A0AAV9H4K6</accession>
<comment type="caution">
    <text evidence="2">The sequence shown here is derived from an EMBL/GenBank/DDBJ whole genome shotgun (WGS) entry which is preliminary data.</text>
</comment>
<gene>
    <name evidence="2" type="ORF">QBC34DRAFT_139176</name>
</gene>
<protein>
    <recommendedName>
        <fullName evidence="1">DUF7905 domain-containing protein</fullName>
    </recommendedName>
</protein>
<keyword evidence="3" id="KW-1185">Reference proteome</keyword>
<dbReference type="Proteomes" id="UP001321760">
    <property type="component" value="Unassembled WGS sequence"/>
</dbReference>
<reference evidence="2" key="1">
    <citation type="journal article" date="2023" name="Mol. Phylogenet. Evol.">
        <title>Genome-scale phylogeny and comparative genomics of the fungal order Sordariales.</title>
        <authorList>
            <person name="Hensen N."/>
            <person name="Bonometti L."/>
            <person name="Westerberg I."/>
            <person name="Brannstrom I.O."/>
            <person name="Guillou S."/>
            <person name="Cros-Aarteil S."/>
            <person name="Calhoun S."/>
            <person name="Haridas S."/>
            <person name="Kuo A."/>
            <person name="Mondo S."/>
            <person name="Pangilinan J."/>
            <person name="Riley R."/>
            <person name="LaButti K."/>
            <person name="Andreopoulos B."/>
            <person name="Lipzen A."/>
            <person name="Chen C."/>
            <person name="Yan M."/>
            <person name="Daum C."/>
            <person name="Ng V."/>
            <person name="Clum A."/>
            <person name="Steindorff A."/>
            <person name="Ohm R.A."/>
            <person name="Martin F."/>
            <person name="Silar P."/>
            <person name="Natvig D.O."/>
            <person name="Lalanne C."/>
            <person name="Gautier V."/>
            <person name="Ament-Velasquez S.L."/>
            <person name="Kruys A."/>
            <person name="Hutchinson M.I."/>
            <person name="Powell A.J."/>
            <person name="Barry K."/>
            <person name="Miller A.N."/>
            <person name="Grigoriev I.V."/>
            <person name="Debuchy R."/>
            <person name="Gladieux P."/>
            <person name="Hiltunen Thoren M."/>
            <person name="Johannesson H."/>
        </authorList>
    </citation>
    <scope>NUCLEOTIDE SEQUENCE</scope>
    <source>
        <strain evidence="2">PSN243</strain>
    </source>
</reference>
<evidence type="ECO:0000313" key="2">
    <source>
        <dbReference type="EMBL" id="KAK4454672.1"/>
    </source>
</evidence>
<name>A0AAV9H4K6_9PEZI</name>
<dbReference type="InterPro" id="IPR057227">
    <property type="entry name" value="DUF7905"/>
</dbReference>
<evidence type="ECO:0000313" key="3">
    <source>
        <dbReference type="Proteomes" id="UP001321760"/>
    </source>
</evidence>
<evidence type="ECO:0000259" key="1">
    <source>
        <dbReference type="Pfam" id="PF25482"/>
    </source>
</evidence>
<reference evidence="2" key="2">
    <citation type="submission" date="2023-05" db="EMBL/GenBank/DDBJ databases">
        <authorList>
            <consortium name="Lawrence Berkeley National Laboratory"/>
            <person name="Steindorff A."/>
            <person name="Hensen N."/>
            <person name="Bonometti L."/>
            <person name="Westerberg I."/>
            <person name="Brannstrom I.O."/>
            <person name="Guillou S."/>
            <person name="Cros-Aarteil S."/>
            <person name="Calhoun S."/>
            <person name="Haridas S."/>
            <person name="Kuo A."/>
            <person name="Mondo S."/>
            <person name="Pangilinan J."/>
            <person name="Riley R."/>
            <person name="Labutti K."/>
            <person name="Andreopoulos B."/>
            <person name="Lipzen A."/>
            <person name="Chen C."/>
            <person name="Yanf M."/>
            <person name="Daum C."/>
            <person name="Ng V."/>
            <person name="Clum A."/>
            <person name="Ohm R."/>
            <person name="Martin F."/>
            <person name="Silar P."/>
            <person name="Natvig D."/>
            <person name="Lalanne C."/>
            <person name="Gautier V."/>
            <person name="Ament-Velasquez S.L."/>
            <person name="Kruys A."/>
            <person name="Hutchinson M.I."/>
            <person name="Powell A.J."/>
            <person name="Barry K."/>
            <person name="Miller A.N."/>
            <person name="Grigoriev I.V."/>
            <person name="Debuchy R."/>
            <person name="Gladieux P."/>
            <person name="Thoren M.H."/>
            <person name="Johannesson H."/>
        </authorList>
    </citation>
    <scope>NUCLEOTIDE SEQUENCE</scope>
    <source>
        <strain evidence="2">PSN243</strain>
    </source>
</reference>
<dbReference type="EMBL" id="MU865916">
    <property type="protein sequence ID" value="KAK4454672.1"/>
    <property type="molecule type" value="Genomic_DNA"/>
</dbReference>
<proteinExistence type="predicted"/>
<feature type="domain" description="DUF7905" evidence="1">
    <location>
        <begin position="291"/>
        <end position="417"/>
    </location>
</feature>
<dbReference type="AlphaFoldDB" id="A0AAV9H4K6"/>
<dbReference type="Pfam" id="PF25482">
    <property type="entry name" value="DUF7905"/>
    <property type="match status" value="1"/>
</dbReference>